<dbReference type="RefSeq" id="WP_345489766.1">
    <property type="nucleotide sequence ID" value="NZ_BAABHY010000001.1"/>
</dbReference>
<dbReference type="InterPro" id="IPR000150">
    <property type="entry name" value="Cof"/>
</dbReference>
<name>A0ABP9N3P6_9GAMM</name>
<dbReference type="PANTHER" id="PTHR10000">
    <property type="entry name" value="PHOSPHOSERINE PHOSPHATASE"/>
    <property type="match status" value="1"/>
</dbReference>
<dbReference type="NCBIfam" id="TIGR00099">
    <property type="entry name" value="Cof-subfamily"/>
    <property type="match status" value="1"/>
</dbReference>
<sequence>MTYKAVAFDMDGTLLNNQREILPETVAVIEKVKQKGIKVILVTGRHHSVIYPYYHQLQLDTPAICCNGTYLYDFTKQVYFDARPLSKTQAKVLLGLVNQYKIHTLLYTDQFMTYELLDDHLEGLFKWVDSLPKSLQPEIKKVDSFIDVIDQSKEVFKFATSSHDIPALKAFSQAVEAQGEFECEWSWINRADVALKGNSKGNGLANWAKHEGIPLAQIVAFGDSYNDLSMLKEAGLGVAMGNADDAIKAQADRVIGDNNRPSIAEELTRLFL</sequence>
<dbReference type="Gene3D" id="3.40.50.1000">
    <property type="entry name" value="HAD superfamily/HAD-like"/>
    <property type="match status" value="1"/>
</dbReference>
<dbReference type="InterPro" id="IPR023214">
    <property type="entry name" value="HAD_sf"/>
</dbReference>
<protein>
    <submittedName>
        <fullName evidence="1">Pyridoxal phosphatase</fullName>
    </submittedName>
</protein>
<comment type="caution">
    <text evidence="1">The sequence shown here is derived from an EMBL/GenBank/DDBJ whole genome shotgun (WGS) entry which is preliminary data.</text>
</comment>
<dbReference type="PROSITE" id="PS01228">
    <property type="entry name" value="COF_1"/>
    <property type="match status" value="1"/>
</dbReference>
<reference evidence="2" key="1">
    <citation type="journal article" date="2019" name="Int. J. Syst. Evol. Microbiol.">
        <title>The Global Catalogue of Microorganisms (GCM) 10K type strain sequencing project: providing services to taxonomists for standard genome sequencing and annotation.</title>
        <authorList>
            <consortium name="The Broad Institute Genomics Platform"/>
            <consortium name="The Broad Institute Genome Sequencing Center for Infectious Disease"/>
            <person name="Wu L."/>
            <person name="Ma J."/>
        </authorList>
    </citation>
    <scope>NUCLEOTIDE SEQUENCE [LARGE SCALE GENOMIC DNA]</scope>
    <source>
        <strain evidence="2">JCM 18050</strain>
    </source>
</reference>
<proteinExistence type="predicted"/>
<dbReference type="EMBL" id="BAABHY010000001">
    <property type="protein sequence ID" value="GAA5108825.1"/>
    <property type="molecule type" value="Genomic_DNA"/>
</dbReference>
<dbReference type="NCBIfam" id="TIGR01484">
    <property type="entry name" value="HAD-SF-IIB"/>
    <property type="match status" value="1"/>
</dbReference>
<accession>A0ABP9N3P6</accession>
<gene>
    <name evidence="1" type="ORF">GCM10023211_11530</name>
</gene>
<dbReference type="InterPro" id="IPR036412">
    <property type="entry name" value="HAD-like_sf"/>
</dbReference>
<dbReference type="Proteomes" id="UP001500171">
    <property type="component" value="Unassembled WGS sequence"/>
</dbReference>
<dbReference type="Pfam" id="PF08282">
    <property type="entry name" value="Hydrolase_3"/>
    <property type="match status" value="1"/>
</dbReference>
<keyword evidence="2" id="KW-1185">Reference proteome</keyword>
<dbReference type="Gene3D" id="3.30.1240.10">
    <property type="match status" value="1"/>
</dbReference>
<organism evidence="1 2">
    <name type="scientific">Orbus sasakiae</name>
    <dbReference type="NCBI Taxonomy" id="1078475"/>
    <lineage>
        <taxon>Bacteria</taxon>
        <taxon>Pseudomonadati</taxon>
        <taxon>Pseudomonadota</taxon>
        <taxon>Gammaproteobacteria</taxon>
        <taxon>Orbales</taxon>
        <taxon>Orbaceae</taxon>
        <taxon>Orbus</taxon>
    </lineage>
</organism>
<dbReference type="SUPFAM" id="SSF56784">
    <property type="entry name" value="HAD-like"/>
    <property type="match status" value="1"/>
</dbReference>
<dbReference type="PANTHER" id="PTHR10000:SF58">
    <property type="entry name" value="PYRIDOXAL PHOSPHATE PHOSPHATASE YBHA"/>
    <property type="match status" value="1"/>
</dbReference>
<evidence type="ECO:0000313" key="2">
    <source>
        <dbReference type="Proteomes" id="UP001500171"/>
    </source>
</evidence>
<evidence type="ECO:0000313" key="1">
    <source>
        <dbReference type="EMBL" id="GAA5108825.1"/>
    </source>
</evidence>
<dbReference type="SFLD" id="SFLDS00003">
    <property type="entry name" value="Haloacid_Dehalogenase"/>
    <property type="match status" value="1"/>
</dbReference>
<dbReference type="InterPro" id="IPR006379">
    <property type="entry name" value="HAD-SF_hydro_IIB"/>
</dbReference>
<dbReference type="SFLD" id="SFLDG01140">
    <property type="entry name" value="C2.B:_Phosphomannomutase_and_P"/>
    <property type="match status" value="1"/>
</dbReference>
<dbReference type="PRINTS" id="PR00119">
    <property type="entry name" value="CATATPASE"/>
</dbReference>
<dbReference type="NCBIfam" id="NF007821">
    <property type="entry name" value="PRK10530.1"/>
    <property type="match status" value="1"/>
</dbReference>
<dbReference type="PROSITE" id="PS01229">
    <property type="entry name" value="COF_2"/>
    <property type="match status" value="1"/>
</dbReference>
<dbReference type="CDD" id="cd07516">
    <property type="entry name" value="HAD_Pase"/>
    <property type="match status" value="1"/>
</dbReference>